<name>A0A2Z6DYN2_HYDTE</name>
<gene>
    <name evidence="2" type="ORF">HPTL_1382</name>
</gene>
<organism evidence="2 3">
    <name type="scientific">Hydrogenophilus thermoluteolus</name>
    <name type="common">Pseudomonas hydrogenothermophila</name>
    <dbReference type="NCBI Taxonomy" id="297"/>
    <lineage>
        <taxon>Bacteria</taxon>
        <taxon>Pseudomonadati</taxon>
        <taxon>Pseudomonadota</taxon>
        <taxon>Hydrogenophilia</taxon>
        <taxon>Hydrogenophilales</taxon>
        <taxon>Hydrogenophilaceae</taxon>
        <taxon>Hydrogenophilus</taxon>
    </lineage>
</organism>
<dbReference type="RefSeq" id="WP_119335364.1">
    <property type="nucleotide sequence ID" value="NZ_AP018558.1"/>
</dbReference>
<dbReference type="InterPro" id="IPR021292">
    <property type="entry name" value="DUF2863"/>
</dbReference>
<proteinExistence type="predicted"/>
<accession>A0A2Z6DYN2</accession>
<dbReference type="KEGG" id="htl:HPTL_1382"/>
<keyword evidence="3" id="KW-1185">Reference proteome</keyword>
<dbReference type="Pfam" id="PF11062">
    <property type="entry name" value="DUF2863"/>
    <property type="match status" value="1"/>
</dbReference>
<protein>
    <recommendedName>
        <fullName evidence="4">DUF2863 domain-containing protein</fullName>
    </recommendedName>
</protein>
<dbReference type="OrthoDB" id="5291868at2"/>
<sequence length="403" mass="44791">MNNPKNPQPKKRRNRPSAMAPSAEHLCWLAQGLARSGSRVEDRWWEQQIEAAVRQLLEEGNDNVIEQALEHLYRSDESAYGELLDAVESEAEVVTGEKETLLLIAAPVLAWSRFSVPAKTVPTAALEHLRTALAAHVFAPGVRFAIANHLFSPDQLPDGYIPTQRLLKAMQNAALANEDYPVDSDRLNETMVFLSDIRYLLIAAAIPNGEAIFRWHLPEGDREQAFAAWRKRAHPVFERLLIGCGIELEPPDAYFTASRKANRDSRVFAIFAAVAYLATEFDIASSRLRAVIAPCEGNGEFEYRIGFCLKPSGQVIHGVPWPLIGTDENEEETVERIVATLRDSGVTDTLVLRRTLPLEFCEDCGAPLFPNPHGELVHAEMPGENPNGEEPSGHGNPPPRYLH</sequence>
<reference evidence="2 3" key="1">
    <citation type="submission" date="2018-04" db="EMBL/GenBank/DDBJ databases">
        <title>Complete genome sequence of Hydrogenophilus thermoluteolus TH-1.</title>
        <authorList>
            <person name="Arai H."/>
        </authorList>
    </citation>
    <scope>NUCLEOTIDE SEQUENCE [LARGE SCALE GENOMIC DNA]</scope>
    <source>
        <strain evidence="2 3">TH-1</strain>
    </source>
</reference>
<dbReference type="EMBL" id="AP018558">
    <property type="protein sequence ID" value="BBD77646.1"/>
    <property type="molecule type" value="Genomic_DNA"/>
</dbReference>
<dbReference type="Proteomes" id="UP000262004">
    <property type="component" value="Chromosome"/>
</dbReference>
<evidence type="ECO:0008006" key="4">
    <source>
        <dbReference type="Google" id="ProtNLM"/>
    </source>
</evidence>
<dbReference type="AlphaFoldDB" id="A0A2Z6DYN2"/>
<feature type="region of interest" description="Disordered" evidence="1">
    <location>
        <begin position="375"/>
        <end position="403"/>
    </location>
</feature>
<evidence type="ECO:0000313" key="2">
    <source>
        <dbReference type="EMBL" id="BBD77646.1"/>
    </source>
</evidence>
<feature type="compositionally biased region" description="Low complexity" evidence="1">
    <location>
        <begin position="382"/>
        <end position="395"/>
    </location>
</feature>
<evidence type="ECO:0000256" key="1">
    <source>
        <dbReference type="SAM" id="MobiDB-lite"/>
    </source>
</evidence>
<evidence type="ECO:0000313" key="3">
    <source>
        <dbReference type="Proteomes" id="UP000262004"/>
    </source>
</evidence>